<dbReference type="CDD" id="cd17321">
    <property type="entry name" value="MFS_MMR_MDR_like"/>
    <property type="match status" value="1"/>
</dbReference>
<feature type="transmembrane region" description="Helical" evidence="5">
    <location>
        <begin position="166"/>
        <end position="185"/>
    </location>
</feature>
<feature type="transmembrane region" description="Helical" evidence="5">
    <location>
        <begin position="267"/>
        <end position="288"/>
    </location>
</feature>
<feature type="transmembrane region" description="Helical" evidence="5">
    <location>
        <begin position="110"/>
        <end position="128"/>
    </location>
</feature>
<evidence type="ECO:0000256" key="5">
    <source>
        <dbReference type="SAM" id="Phobius"/>
    </source>
</evidence>
<sequence>MTDEMTGTQRLTLTIAILASFVSGLDGFIVNVALPAISGDLGGGLSTQQWTVDAYLITLGSVILIAGSLSDLFGRKRILVIGLYWFGITSGFCALAQNGVMLIIGRALQGIAGAMLVPSSLALIVSAFSGAAQSKAIGTWTGWTTISAVIGPLLGGLLVGIASWQWIFAINVVPVAVTLYMLRGLELREVTRSETKVDLPGAILCAIGLAGPVYALIEEPSRGWRHPLVWVPLIVGGLVFLAFLWVERRTRAPMLPLSMFRERNVAFGNLATIAIYAGLTIATFIVVITLQQVAHYSALVAGFVMVPVTAIMFVGSGRFGALAGRYGPRFFMTAGPLVGAAGFLLMLVTREDMNYWTQLLPGILVFGLGLSMTVAPLTSAILGSVPEETAGIASAVNNAVARVAGLVAVALTGLVTGPVLTLAGFHRALVLIAVLLVAGGVVSWFGIVNPERATPAPDRR</sequence>
<feature type="transmembrane region" description="Helical" evidence="5">
    <location>
        <begin position="54"/>
        <end position="74"/>
    </location>
</feature>
<dbReference type="GO" id="GO:0022857">
    <property type="term" value="F:transmembrane transporter activity"/>
    <property type="evidence" value="ECO:0007669"/>
    <property type="project" value="InterPro"/>
</dbReference>
<feature type="transmembrane region" description="Helical" evidence="5">
    <location>
        <begin position="326"/>
        <end position="347"/>
    </location>
</feature>
<keyword evidence="3 5" id="KW-1133">Transmembrane helix</keyword>
<accession>A0A4R6RWH0</accession>
<feature type="transmembrane region" description="Helical" evidence="5">
    <location>
        <begin position="12"/>
        <end position="34"/>
    </location>
</feature>
<feature type="transmembrane region" description="Helical" evidence="5">
    <location>
        <begin position="429"/>
        <end position="450"/>
    </location>
</feature>
<proteinExistence type="predicted"/>
<dbReference type="InterPro" id="IPR011701">
    <property type="entry name" value="MFS"/>
</dbReference>
<dbReference type="Pfam" id="PF07690">
    <property type="entry name" value="MFS_1"/>
    <property type="match status" value="1"/>
</dbReference>
<evidence type="ECO:0000256" key="4">
    <source>
        <dbReference type="ARBA" id="ARBA00023136"/>
    </source>
</evidence>
<reference evidence="7 8" key="1">
    <citation type="submission" date="2019-03" db="EMBL/GenBank/DDBJ databases">
        <title>Genomic Encyclopedia of Type Strains, Phase IV (KMG-IV): sequencing the most valuable type-strain genomes for metagenomic binning, comparative biology and taxonomic classification.</title>
        <authorList>
            <person name="Goeker M."/>
        </authorList>
    </citation>
    <scope>NUCLEOTIDE SEQUENCE [LARGE SCALE GENOMIC DNA]</scope>
    <source>
        <strain evidence="7 8">DSM 45361</strain>
    </source>
</reference>
<keyword evidence="2 5" id="KW-0812">Transmembrane</keyword>
<organism evidence="7 8">
    <name type="scientific">Labedaea rhizosphaerae</name>
    <dbReference type="NCBI Taxonomy" id="598644"/>
    <lineage>
        <taxon>Bacteria</taxon>
        <taxon>Bacillati</taxon>
        <taxon>Actinomycetota</taxon>
        <taxon>Actinomycetes</taxon>
        <taxon>Pseudonocardiales</taxon>
        <taxon>Pseudonocardiaceae</taxon>
        <taxon>Labedaea</taxon>
    </lineage>
</organism>
<evidence type="ECO:0000313" key="7">
    <source>
        <dbReference type="EMBL" id="TDP90496.1"/>
    </source>
</evidence>
<feature type="domain" description="Major facilitator superfamily (MFS) profile" evidence="6">
    <location>
        <begin position="12"/>
        <end position="451"/>
    </location>
</feature>
<evidence type="ECO:0000313" key="8">
    <source>
        <dbReference type="Proteomes" id="UP000295444"/>
    </source>
</evidence>
<dbReference type="Gene3D" id="1.20.1720.10">
    <property type="entry name" value="Multidrug resistance protein D"/>
    <property type="match status" value="1"/>
</dbReference>
<feature type="transmembrane region" description="Helical" evidence="5">
    <location>
        <begin position="229"/>
        <end position="246"/>
    </location>
</feature>
<dbReference type="SUPFAM" id="SSF103473">
    <property type="entry name" value="MFS general substrate transporter"/>
    <property type="match status" value="1"/>
</dbReference>
<gene>
    <name evidence="7" type="ORF">EV186_11036</name>
</gene>
<dbReference type="InterPro" id="IPR036259">
    <property type="entry name" value="MFS_trans_sf"/>
</dbReference>
<feature type="transmembrane region" description="Helical" evidence="5">
    <location>
        <begin position="359"/>
        <end position="382"/>
    </location>
</feature>
<name>A0A4R6RWH0_LABRH</name>
<feature type="transmembrane region" description="Helical" evidence="5">
    <location>
        <begin position="294"/>
        <end position="314"/>
    </location>
</feature>
<keyword evidence="8" id="KW-1185">Reference proteome</keyword>
<dbReference type="AlphaFoldDB" id="A0A4R6RWH0"/>
<evidence type="ECO:0000256" key="2">
    <source>
        <dbReference type="ARBA" id="ARBA00022692"/>
    </source>
</evidence>
<keyword evidence="4 5" id="KW-0472">Membrane</keyword>
<dbReference type="PANTHER" id="PTHR42718:SF42">
    <property type="entry name" value="EXPORT PROTEIN"/>
    <property type="match status" value="1"/>
</dbReference>
<feature type="transmembrane region" description="Helical" evidence="5">
    <location>
        <begin position="140"/>
        <end position="160"/>
    </location>
</feature>
<dbReference type="GO" id="GO:0005886">
    <property type="term" value="C:plasma membrane"/>
    <property type="evidence" value="ECO:0007669"/>
    <property type="project" value="UniProtKB-SubCell"/>
</dbReference>
<dbReference type="Proteomes" id="UP000295444">
    <property type="component" value="Unassembled WGS sequence"/>
</dbReference>
<feature type="transmembrane region" description="Helical" evidence="5">
    <location>
        <begin position="197"/>
        <end position="217"/>
    </location>
</feature>
<evidence type="ECO:0000259" key="6">
    <source>
        <dbReference type="PROSITE" id="PS50850"/>
    </source>
</evidence>
<dbReference type="PROSITE" id="PS50850">
    <property type="entry name" value="MFS"/>
    <property type="match status" value="1"/>
</dbReference>
<dbReference type="PANTHER" id="PTHR42718">
    <property type="entry name" value="MAJOR FACILITATOR SUPERFAMILY MULTIDRUG TRANSPORTER MFSC"/>
    <property type="match status" value="1"/>
</dbReference>
<dbReference type="InterPro" id="IPR020846">
    <property type="entry name" value="MFS_dom"/>
</dbReference>
<comment type="subcellular location">
    <subcellularLocation>
        <location evidence="1">Cell membrane</location>
        <topology evidence="1">Multi-pass membrane protein</topology>
    </subcellularLocation>
</comment>
<dbReference type="Gene3D" id="1.20.1250.20">
    <property type="entry name" value="MFS general substrate transporter like domains"/>
    <property type="match status" value="1"/>
</dbReference>
<feature type="transmembrane region" description="Helical" evidence="5">
    <location>
        <begin position="403"/>
        <end position="423"/>
    </location>
</feature>
<comment type="caution">
    <text evidence="7">The sequence shown here is derived from an EMBL/GenBank/DDBJ whole genome shotgun (WGS) entry which is preliminary data.</text>
</comment>
<evidence type="ECO:0000256" key="3">
    <source>
        <dbReference type="ARBA" id="ARBA00022989"/>
    </source>
</evidence>
<dbReference type="EMBL" id="SNXZ01000010">
    <property type="protein sequence ID" value="TDP90496.1"/>
    <property type="molecule type" value="Genomic_DNA"/>
</dbReference>
<dbReference type="RefSeq" id="WP_208115965.1">
    <property type="nucleotide sequence ID" value="NZ_SNXZ01000010.1"/>
</dbReference>
<feature type="transmembrane region" description="Helical" evidence="5">
    <location>
        <begin position="81"/>
        <end position="104"/>
    </location>
</feature>
<evidence type="ECO:0000256" key="1">
    <source>
        <dbReference type="ARBA" id="ARBA00004651"/>
    </source>
</evidence>
<protein>
    <submittedName>
        <fullName evidence="7">EmrB/QacA subfamily drug resistance transporter</fullName>
    </submittedName>
</protein>